<comment type="caution">
    <text evidence="2">The sequence shown here is derived from an EMBL/GenBank/DDBJ whole genome shotgun (WGS) entry which is preliminary data.</text>
</comment>
<protein>
    <submittedName>
        <fullName evidence="2">Glycosyltransferase family 2 protein</fullName>
    </submittedName>
</protein>
<feature type="domain" description="Glycosyltransferase 2-like" evidence="1">
    <location>
        <begin position="7"/>
        <end position="87"/>
    </location>
</feature>
<dbReference type="CDD" id="cd00761">
    <property type="entry name" value="Glyco_tranf_GTA_type"/>
    <property type="match status" value="1"/>
</dbReference>
<dbReference type="Proteomes" id="UP000626554">
    <property type="component" value="Unassembled WGS sequence"/>
</dbReference>
<dbReference type="InterPro" id="IPR001173">
    <property type="entry name" value="Glyco_trans_2-like"/>
</dbReference>
<evidence type="ECO:0000313" key="3">
    <source>
        <dbReference type="Proteomes" id="UP000626554"/>
    </source>
</evidence>
<dbReference type="Gene3D" id="3.90.550.10">
    <property type="entry name" value="Spore Coat Polysaccharide Biosynthesis Protein SpsA, Chain A"/>
    <property type="match status" value="1"/>
</dbReference>
<name>A0ABX2Q555_9BACT</name>
<evidence type="ECO:0000259" key="1">
    <source>
        <dbReference type="Pfam" id="PF00535"/>
    </source>
</evidence>
<organism evidence="2 3">
    <name type="scientific">Hymenobacter terrestris</name>
    <dbReference type="NCBI Taxonomy" id="2748310"/>
    <lineage>
        <taxon>Bacteria</taxon>
        <taxon>Pseudomonadati</taxon>
        <taxon>Bacteroidota</taxon>
        <taxon>Cytophagia</taxon>
        <taxon>Cytophagales</taxon>
        <taxon>Hymenobacteraceae</taxon>
        <taxon>Hymenobacter</taxon>
    </lineage>
</organism>
<evidence type="ECO:0000313" key="2">
    <source>
        <dbReference type="EMBL" id="NVO86106.1"/>
    </source>
</evidence>
<dbReference type="PANTHER" id="PTHR22916">
    <property type="entry name" value="GLYCOSYLTRANSFERASE"/>
    <property type="match status" value="1"/>
</dbReference>
<keyword evidence="3" id="KW-1185">Reference proteome</keyword>
<sequence>MPKYSFSIIVTVYNKEEHIDATIESILAQSFTDFELMLIDDYSTDNTELWYAYYAAVDQWVQVIKQANQDVLQARNTGLHLSTSTYI</sequence>
<dbReference type="EMBL" id="JABKAV010000056">
    <property type="protein sequence ID" value="NVO86106.1"/>
    <property type="molecule type" value="Genomic_DNA"/>
</dbReference>
<dbReference type="SUPFAM" id="SSF53448">
    <property type="entry name" value="Nucleotide-diphospho-sugar transferases"/>
    <property type="match status" value="1"/>
</dbReference>
<gene>
    <name evidence="2" type="ORF">HW556_14560</name>
</gene>
<accession>A0ABX2Q555</accession>
<dbReference type="PANTHER" id="PTHR22916:SF3">
    <property type="entry name" value="UDP-GLCNAC:BETAGAL BETA-1,3-N-ACETYLGLUCOSAMINYLTRANSFERASE-LIKE PROTEIN 1"/>
    <property type="match status" value="1"/>
</dbReference>
<reference evidence="2 3" key="1">
    <citation type="submission" date="2020-05" db="EMBL/GenBank/DDBJ databases">
        <title>Hymenobacter terrestris sp. nov. and Hymenobacter lapidiphilus sp. nov., isolated from regoliths in Antarctica.</title>
        <authorList>
            <person name="Sedlacek I."/>
            <person name="Pantucek R."/>
            <person name="Zeman M."/>
            <person name="Holochova P."/>
            <person name="Kralova S."/>
            <person name="Stankova E."/>
            <person name="Sedo O."/>
            <person name="Micenkova L."/>
            <person name="Svec P."/>
            <person name="Gupta V."/>
            <person name="Sood U."/>
            <person name="Korpole U.S."/>
            <person name="Lal R."/>
        </authorList>
    </citation>
    <scope>NUCLEOTIDE SEQUENCE [LARGE SCALE GENOMIC DNA]</scope>
    <source>
        <strain evidence="2 3">P5252</strain>
    </source>
</reference>
<dbReference type="InterPro" id="IPR029044">
    <property type="entry name" value="Nucleotide-diphossugar_trans"/>
</dbReference>
<proteinExistence type="predicted"/>
<dbReference type="Pfam" id="PF00535">
    <property type="entry name" value="Glycos_transf_2"/>
    <property type="match status" value="1"/>
</dbReference>